<evidence type="ECO:0000256" key="1">
    <source>
        <dbReference type="SAM" id="Coils"/>
    </source>
</evidence>
<keyword evidence="3" id="KW-1133">Transmembrane helix</keyword>
<organism evidence="4 5">
    <name type="scientific">Diversispora epigaea</name>
    <dbReference type="NCBI Taxonomy" id="1348612"/>
    <lineage>
        <taxon>Eukaryota</taxon>
        <taxon>Fungi</taxon>
        <taxon>Fungi incertae sedis</taxon>
        <taxon>Mucoromycota</taxon>
        <taxon>Glomeromycotina</taxon>
        <taxon>Glomeromycetes</taxon>
        <taxon>Diversisporales</taxon>
        <taxon>Diversisporaceae</taxon>
        <taxon>Diversispora</taxon>
    </lineage>
</organism>
<keyword evidence="3" id="KW-0812">Transmembrane</keyword>
<evidence type="ECO:0000256" key="2">
    <source>
        <dbReference type="SAM" id="MobiDB-lite"/>
    </source>
</evidence>
<dbReference type="AlphaFoldDB" id="A0A397I0U7"/>
<keyword evidence="1" id="KW-0175">Coiled coil</keyword>
<sequence>MSSTNNHINGNFTLGLSVGVIIGVTGSYLYRQFFPDSETNNHHHHHHHNRHNRHQQSNHKNKNKNKNKNRSIPSPLYENNDDDSLSPDEIFVTEFTKFQSHDENDDNNDNDIMNDINDINNIINNEITDNYGDGSNGNNRRSVESLEQEILNLEQIKDRIIQRRCREKASFEVKMDSILKTIMMIESRIEELEQKISRERIRLNILGNGGDQYLSNLTSIAVIAK</sequence>
<feature type="transmembrane region" description="Helical" evidence="3">
    <location>
        <begin position="12"/>
        <end position="30"/>
    </location>
</feature>
<accession>A0A397I0U7</accession>
<feature type="compositionally biased region" description="Basic residues" evidence="2">
    <location>
        <begin position="42"/>
        <end position="69"/>
    </location>
</feature>
<gene>
    <name evidence="4" type="ORF">Glove_294g113</name>
</gene>
<keyword evidence="3" id="KW-0472">Membrane</keyword>
<feature type="region of interest" description="Disordered" evidence="2">
    <location>
        <begin position="38"/>
        <end position="85"/>
    </location>
</feature>
<evidence type="ECO:0000256" key="3">
    <source>
        <dbReference type="SAM" id="Phobius"/>
    </source>
</evidence>
<evidence type="ECO:0000313" key="5">
    <source>
        <dbReference type="Proteomes" id="UP000266861"/>
    </source>
</evidence>
<name>A0A397I0U7_9GLOM</name>
<comment type="caution">
    <text evidence="4">The sequence shown here is derived from an EMBL/GenBank/DDBJ whole genome shotgun (WGS) entry which is preliminary data.</text>
</comment>
<keyword evidence="5" id="KW-1185">Reference proteome</keyword>
<dbReference type="EMBL" id="PQFF01000268">
    <property type="protein sequence ID" value="RHZ68627.1"/>
    <property type="molecule type" value="Genomic_DNA"/>
</dbReference>
<dbReference type="Proteomes" id="UP000266861">
    <property type="component" value="Unassembled WGS sequence"/>
</dbReference>
<proteinExistence type="predicted"/>
<protein>
    <submittedName>
        <fullName evidence="4">Uncharacterized protein</fullName>
    </submittedName>
</protein>
<evidence type="ECO:0000313" key="4">
    <source>
        <dbReference type="EMBL" id="RHZ68627.1"/>
    </source>
</evidence>
<reference evidence="4 5" key="1">
    <citation type="submission" date="2018-08" db="EMBL/GenBank/DDBJ databases">
        <title>Genome and evolution of the arbuscular mycorrhizal fungus Diversispora epigaea (formerly Glomus versiforme) and its bacterial endosymbionts.</title>
        <authorList>
            <person name="Sun X."/>
            <person name="Fei Z."/>
            <person name="Harrison M."/>
        </authorList>
    </citation>
    <scope>NUCLEOTIDE SEQUENCE [LARGE SCALE GENOMIC DNA]</scope>
    <source>
        <strain evidence="4 5">IT104</strain>
    </source>
</reference>
<feature type="coiled-coil region" evidence="1">
    <location>
        <begin position="143"/>
        <end position="202"/>
    </location>
</feature>